<dbReference type="PANTHER" id="PTHR37423:SF2">
    <property type="entry name" value="MEMBRANE-BOUND LYTIC MUREIN TRANSGLYCOSYLASE C"/>
    <property type="match status" value="1"/>
</dbReference>
<gene>
    <name evidence="2" type="ORF">METZ01_LOCUS147567</name>
</gene>
<dbReference type="AlphaFoldDB" id="A0A382A181"/>
<sequence>MTLNKITKNLIPVLLVLAFTCYFTGKTPYYVPGLSPFFSNLAQVETVVFSKAKIARLTTEQDYEDRVRNRIEEVISGHYTGLDEKNAVRIPELILDESKKYGYDPLFLTALIITESSFYNWAKSNRGARGLMQLRPATAIALASETHLKWRGIRTLFDPEKNIALGAYYLNKLVSRFGNLTLALEAYNHGPSRLSKYLRKGYQPKRYSKKVLKNYRKIRFQPI</sequence>
<dbReference type="CDD" id="cd16896">
    <property type="entry name" value="LT_Slt70-like"/>
    <property type="match status" value="1"/>
</dbReference>
<dbReference type="SUPFAM" id="SSF53955">
    <property type="entry name" value="Lysozyme-like"/>
    <property type="match status" value="1"/>
</dbReference>
<dbReference type="Pfam" id="PF01464">
    <property type="entry name" value="SLT"/>
    <property type="match status" value="1"/>
</dbReference>
<feature type="domain" description="Transglycosylase SLT" evidence="1">
    <location>
        <begin position="93"/>
        <end position="205"/>
    </location>
</feature>
<accession>A0A382A181</accession>
<dbReference type="Gene3D" id="1.10.530.10">
    <property type="match status" value="1"/>
</dbReference>
<evidence type="ECO:0000313" key="2">
    <source>
        <dbReference type="EMBL" id="SVA94713.1"/>
    </source>
</evidence>
<organism evidence="2">
    <name type="scientific">marine metagenome</name>
    <dbReference type="NCBI Taxonomy" id="408172"/>
    <lineage>
        <taxon>unclassified sequences</taxon>
        <taxon>metagenomes</taxon>
        <taxon>ecological metagenomes</taxon>
    </lineage>
</organism>
<protein>
    <recommendedName>
        <fullName evidence="1">Transglycosylase SLT domain-containing protein</fullName>
    </recommendedName>
</protein>
<proteinExistence type="predicted"/>
<dbReference type="EMBL" id="UINC01023309">
    <property type="protein sequence ID" value="SVA94713.1"/>
    <property type="molecule type" value="Genomic_DNA"/>
</dbReference>
<name>A0A382A181_9ZZZZ</name>
<dbReference type="InterPro" id="IPR023346">
    <property type="entry name" value="Lysozyme-like_dom_sf"/>
</dbReference>
<evidence type="ECO:0000259" key="1">
    <source>
        <dbReference type="Pfam" id="PF01464"/>
    </source>
</evidence>
<dbReference type="PANTHER" id="PTHR37423">
    <property type="entry name" value="SOLUBLE LYTIC MUREIN TRANSGLYCOSYLASE-RELATED"/>
    <property type="match status" value="1"/>
</dbReference>
<dbReference type="InterPro" id="IPR008258">
    <property type="entry name" value="Transglycosylase_SLT_dom_1"/>
</dbReference>
<reference evidence="2" key="1">
    <citation type="submission" date="2018-05" db="EMBL/GenBank/DDBJ databases">
        <authorList>
            <person name="Lanie J.A."/>
            <person name="Ng W.-L."/>
            <person name="Kazmierczak K.M."/>
            <person name="Andrzejewski T.M."/>
            <person name="Davidsen T.M."/>
            <person name="Wayne K.J."/>
            <person name="Tettelin H."/>
            <person name="Glass J.I."/>
            <person name="Rusch D."/>
            <person name="Podicherti R."/>
            <person name="Tsui H.-C.T."/>
            <person name="Winkler M.E."/>
        </authorList>
    </citation>
    <scope>NUCLEOTIDE SEQUENCE</scope>
</reference>